<protein>
    <recommendedName>
        <fullName evidence="3">Reverse transcriptase domain-containing protein</fullName>
    </recommendedName>
</protein>
<evidence type="ECO:0008006" key="3">
    <source>
        <dbReference type="Google" id="ProtNLM"/>
    </source>
</evidence>
<reference evidence="1" key="1">
    <citation type="journal article" date="2023" name="G3 (Bethesda)">
        <title>Whole genome assembly and annotation of the endangered Caribbean coral Acropora cervicornis.</title>
        <authorList>
            <person name="Selwyn J.D."/>
            <person name="Vollmer S.V."/>
        </authorList>
    </citation>
    <scope>NUCLEOTIDE SEQUENCE</scope>
    <source>
        <strain evidence="1">K2</strain>
    </source>
</reference>
<dbReference type="Proteomes" id="UP001249851">
    <property type="component" value="Unassembled WGS sequence"/>
</dbReference>
<evidence type="ECO:0000313" key="2">
    <source>
        <dbReference type="Proteomes" id="UP001249851"/>
    </source>
</evidence>
<accession>A0AAD9Q5T0</accession>
<organism evidence="1 2">
    <name type="scientific">Acropora cervicornis</name>
    <name type="common">Staghorn coral</name>
    <dbReference type="NCBI Taxonomy" id="6130"/>
    <lineage>
        <taxon>Eukaryota</taxon>
        <taxon>Metazoa</taxon>
        <taxon>Cnidaria</taxon>
        <taxon>Anthozoa</taxon>
        <taxon>Hexacorallia</taxon>
        <taxon>Scleractinia</taxon>
        <taxon>Astrocoeniina</taxon>
        <taxon>Acroporidae</taxon>
        <taxon>Acropora</taxon>
    </lineage>
</organism>
<dbReference type="EMBL" id="JARQWQ010000066">
    <property type="protein sequence ID" value="KAK2554845.1"/>
    <property type="molecule type" value="Genomic_DNA"/>
</dbReference>
<comment type="caution">
    <text evidence="1">The sequence shown here is derived from an EMBL/GenBank/DDBJ whole genome shotgun (WGS) entry which is preliminary data.</text>
</comment>
<name>A0AAD9Q5T0_ACRCE</name>
<proteinExistence type="predicted"/>
<dbReference type="PANTHER" id="PTHR21301:SF10">
    <property type="entry name" value="REVERSE TRANSCRIPTASE DOMAIN-CONTAINING PROTEIN"/>
    <property type="match status" value="1"/>
</dbReference>
<dbReference type="AlphaFoldDB" id="A0AAD9Q5T0"/>
<sequence length="571" mass="65495">MIKITKKQQTTIILDLNQESAQNSELDKFEADLLDMVYNIKFRNVNKKFQNKLNEDISKIKKSTKAFIPADKTSHFYKLDKTQHDKLPRDSITTTFKKASTDAANIIDSEAKSIAQELNIEDHTEQIAKQQAFITLKDHKNNFANHPTCCLINPTKSELGKVSKQILDNINSTMRKTTKLNQWKNTSDVTNWFTSIPDMQKHSFVSFDIDSFYPSITESLLSKAISFAKNYTTIRDKDIDIIMHCGKSLLFDKETAWTKKNQSDMFDVTMGSFDRAEVCELIGLFLLNNLSEKYGKNNVGLYRDDGLLRHANGPQSERTKKDITQEFEKQGLNISINTNLKTCNFLDVTLNLSDGTYYPYRKANNETLYIDSNSNHPPTIIKHLPATIGRRISDISSSKELFNQAKPHYESAIKQGGHDEKLMYTECKKPATHTAQNSCKKRERNIIWFNPPYSMNIQTNIGREFLNLVDKHFPKNHRYNKIFNKNNIKVSYSCTDNLQTIIKKHNRKILETSKTPSKENNCNCRGKNHCPLKNNCLTSSVVYNANVTTESDTIGKNYIGLTEGPFMQCYT</sequence>
<gene>
    <name evidence="1" type="ORF">P5673_023489</name>
</gene>
<dbReference type="PANTHER" id="PTHR21301">
    <property type="entry name" value="REVERSE TRANSCRIPTASE"/>
    <property type="match status" value="1"/>
</dbReference>
<keyword evidence="2" id="KW-1185">Reference proteome</keyword>
<evidence type="ECO:0000313" key="1">
    <source>
        <dbReference type="EMBL" id="KAK2554845.1"/>
    </source>
</evidence>
<reference evidence="1" key="2">
    <citation type="journal article" date="2023" name="Science">
        <title>Genomic signatures of disease resistance in endangered staghorn corals.</title>
        <authorList>
            <person name="Vollmer S.V."/>
            <person name="Selwyn J.D."/>
            <person name="Despard B.A."/>
            <person name="Roesel C.L."/>
        </authorList>
    </citation>
    <scope>NUCLEOTIDE SEQUENCE</scope>
    <source>
        <strain evidence="1">K2</strain>
    </source>
</reference>